<protein>
    <submittedName>
        <fullName evidence="3">HAUS augmin-like complex subunit 6 N-terminus-domain-containing protein</fullName>
    </submittedName>
</protein>
<reference evidence="3" key="1">
    <citation type="submission" date="2023-06" db="EMBL/GenBank/DDBJ databases">
        <title>Genome-scale phylogeny and comparative genomics of the fungal order Sordariales.</title>
        <authorList>
            <consortium name="Lawrence Berkeley National Laboratory"/>
            <person name="Hensen N."/>
            <person name="Bonometti L."/>
            <person name="Westerberg I."/>
            <person name="Brannstrom I.O."/>
            <person name="Guillou S."/>
            <person name="Cros-Aarteil S."/>
            <person name="Calhoun S."/>
            <person name="Haridas S."/>
            <person name="Kuo A."/>
            <person name="Mondo S."/>
            <person name="Pangilinan J."/>
            <person name="Riley R."/>
            <person name="Labutti K."/>
            <person name="Andreopoulos B."/>
            <person name="Lipzen A."/>
            <person name="Chen C."/>
            <person name="Yanf M."/>
            <person name="Daum C."/>
            <person name="Ng V."/>
            <person name="Clum A."/>
            <person name="Steindorff A."/>
            <person name="Ohm R."/>
            <person name="Martin F."/>
            <person name="Silar P."/>
            <person name="Natvig D."/>
            <person name="Lalanne C."/>
            <person name="Gautier V."/>
            <person name="Ament-Velasquez S.L."/>
            <person name="Kruys A."/>
            <person name="Hutchinson M.I."/>
            <person name="Powell A.J."/>
            <person name="Barry K."/>
            <person name="Miller A.N."/>
            <person name="Grigoriev I.V."/>
            <person name="Debuchy R."/>
            <person name="Gladieux P."/>
            <person name="Thoren M.H."/>
            <person name="Johannesson H."/>
        </authorList>
    </citation>
    <scope>NUCLEOTIDE SEQUENCE</scope>
    <source>
        <strain evidence="3">8032-3</strain>
    </source>
</reference>
<feature type="compositionally biased region" description="Basic and acidic residues" evidence="1">
    <location>
        <begin position="507"/>
        <end position="520"/>
    </location>
</feature>
<accession>A0AAJ0FHW0</accession>
<dbReference type="RefSeq" id="XP_060284360.1">
    <property type="nucleotide sequence ID" value="XM_060427705.1"/>
</dbReference>
<feature type="region of interest" description="Disordered" evidence="1">
    <location>
        <begin position="754"/>
        <end position="778"/>
    </location>
</feature>
<feature type="compositionally biased region" description="Basic and acidic residues" evidence="1">
    <location>
        <begin position="453"/>
        <end position="463"/>
    </location>
</feature>
<dbReference type="GeneID" id="85310892"/>
<keyword evidence="4" id="KW-1185">Reference proteome</keyword>
<dbReference type="InterPro" id="IPR028163">
    <property type="entry name" value="HAUS_6_N"/>
</dbReference>
<dbReference type="AlphaFoldDB" id="A0AAJ0FHW0"/>
<organism evidence="3 4">
    <name type="scientific">Phialemonium atrogriseum</name>
    <dbReference type="NCBI Taxonomy" id="1093897"/>
    <lineage>
        <taxon>Eukaryota</taxon>
        <taxon>Fungi</taxon>
        <taxon>Dikarya</taxon>
        <taxon>Ascomycota</taxon>
        <taxon>Pezizomycotina</taxon>
        <taxon>Sordariomycetes</taxon>
        <taxon>Sordariomycetidae</taxon>
        <taxon>Cephalothecales</taxon>
        <taxon>Cephalothecaceae</taxon>
        <taxon>Phialemonium</taxon>
    </lineage>
</organism>
<evidence type="ECO:0000259" key="2">
    <source>
        <dbReference type="Pfam" id="PF14661"/>
    </source>
</evidence>
<dbReference type="Proteomes" id="UP001244011">
    <property type="component" value="Unassembled WGS sequence"/>
</dbReference>
<sequence>MTSLQTNPTSLTRSRPTRATTNPQRFINTRATAAAASAASSTAAGGAPSPIPTTASNVSLFLTNLRLLDLDLHPDWPGINPLTFTAKDAAQGQKKRIQCVEWALYQLFTLWDPEEARNKLQPFFPPLDQVQSLNLRAALLRGLEHAKKNGVLGRDAVVRKTMLDECKGERLEEVLAVFSSAVLKKLVAEQQLNEPEYPALAQTLALEHRGYSSERTELNTLVLAHKASLGRLLRDKNAARARFRDFAEVLDLKERSLVRRREQAKVLESQEQDSGKDLITDDVKLDVWRTVRHNWSGNERWMETLLYGDSNSKKDGLLSAPFDRVWRKVQSGRLMELEDQAGGLLEQLDRRVNVQRDRLQRWQDFRVKMFGKVAGEPMGKPAEPSRRQRGIDLGFGAHENLHLGRLSPRKLALSKPRKLAGEYEDLVEGLREELARLDKGNQTFAVLPRARHRENPPQHRPETPGEDVISELSELEDEPVMPAVVNDKPARAMDSEPQFGPIIRKIKAFDLNKPKPKVTEMKTAGHRRQQSSSMQNEPVASPETPPPKATLTSETERPTTPGARPPAQRTAPARNDSPPRSINISPERPVSPTQLMADQILASMNAASPSPVKKPRHTLSLAQRTRLSMARRGSHAPGLGSQDEDDEPELELLSPRSPPTVTVEAPRPSMQDVPEDDEPQYEDLVARTRRSMAGFEAVRQKAQLERRRSQRKSKQLAVSVNRRDGSSYFPSVDEEGDTTLLLAEELMNNERDDPEAIFKSRPKIKTSPVGTPVKGLGD</sequence>
<evidence type="ECO:0000256" key="1">
    <source>
        <dbReference type="SAM" id="MobiDB-lite"/>
    </source>
</evidence>
<evidence type="ECO:0000313" key="4">
    <source>
        <dbReference type="Proteomes" id="UP001244011"/>
    </source>
</evidence>
<feature type="region of interest" description="Disordered" evidence="1">
    <location>
        <begin position="1"/>
        <end position="24"/>
    </location>
</feature>
<proteinExistence type="predicted"/>
<comment type="caution">
    <text evidence="3">The sequence shown here is derived from an EMBL/GenBank/DDBJ whole genome shotgun (WGS) entry which is preliminary data.</text>
</comment>
<dbReference type="Pfam" id="PF14661">
    <property type="entry name" value="HAUS6_N"/>
    <property type="match status" value="1"/>
</dbReference>
<feature type="region of interest" description="Disordered" evidence="1">
    <location>
        <begin position="699"/>
        <end position="733"/>
    </location>
</feature>
<feature type="domain" description="HAUS augmin-like complex subunit 6 N-terminal" evidence="2">
    <location>
        <begin position="61"/>
        <end position="296"/>
    </location>
</feature>
<feature type="compositionally biased region" description="Low complexity" evidence="1">
    <location>
        <begin position="558"/>
        <end position="574"/>
    </location>
</feature>
<gene>
    <name evidence="3" type="ORF">QBC33DRAFT_536366</name>
</gene>
<dbReference type="EMBL" id="MU839006">
    <property type="protein sequence ID" value="KAK1768147.1"/>
    <property type="molecule type" value="Genomic_DNA"/>
</dbReference>
<feature type="region of interest" description="Disordered" evidence="1">
    <location>
        <begin position="505"/>
        <end position="679"/>
    </location>
</feature>
<feature type="region of interest" description="Disordered" evidence="1">
    <location>
        <begin position="445"/>
        <end position="465"/>
    </location>
</feature>
<evidence type="ECO:0000313" key="3">
    <source>
        <dbReference type="EMBL" id="KAK1768147.1"/>
    </source>
</evidence>
<name>A0AAJ0FHW0_9PEZI</name>